<sequence length="110" mass="11825">MTYSEQAQTGKKEYAALKEASPEVMGAFGDLHKANVKDGALTVKEKELIALGIAIATRCEGCILSHMNRLIKEGVSRDEVIETINTAVMMSGGPGTVYGGKALAYFDERQ</sequence>
<dbReference type="EMBL" id="CP122959">
    <property type="protein sequence ID" value="WGI19074.1"/>
    <property type="molecule type" value="Genomic_DNA"/>
</dbReference>
<dbReference type="OMA" id="CIAVHSQ"/>
<dbReference type="InterPro" id="IPR029032">
    <property type="entry name" value="AhpD-like"/>
</dbReference>
<organism evidence="3 5">
    <name type="scientific">Latilactobacillus sakei</name>
    <name type="common">Lactobacillus sakei</name>
    <dbReference type="NCBI Taxonomy" id="1599"/>
    <lineage>
        <taxon>Bacteria</taxon>
        <taxon>Bacillati</taxon>
        <taxon>Bacillota</taxon>
        <taxon>Bacilli</taxon>
        <taxon>Lactobacillales</taxon>
        <taxon>Lactobacillaceae</taxon>
        <taxon>Latilactobacillus</taxon>
    </lineage>
</organism>
<feature type="domain" description="Carboxymuconolactone decarboxylase-like" evidence="1">
    <location>
        <begin position="22"/>
        <end position="97"/>
    </location>
</feature>
<name>A0A223XF09_LATSK</name>
<dbReference type="EMBL" id="MKGH01000030">
    <property type="protein sequence ID" value="PKX77571.1"/>
    <property type="molecule type" value="Genomic_DNA"/>
</dbReference>
<dbReference type="Gene3D" id="1.20.1290.10">
    <property type="entry name" value="AhpD-like"/>
    <property type="match status" value="1"/>
</dbReference>
<accession>A0A223XF09</accession>
<dbReference type="SUPFAM" id="SSF69118">
    <property type="entry name" value="AhpD-like"/>
    <property type="match status" value="1"/>
</dbReference>
<dbReference type="AlphaFoldDB" id="A0A223XF09"/>
<dbReference type="Proteomes" id="UP001179858">
    <property type="component" value="Chromosome"/>
</dbReference>
<dbReference type="PANTHER" id="PTHR33930">
    <property type="entry name" value="ALKYL HYDROPEROXIDE REDUCTASE AHPD"/>
    <property type="match status" value="1"/>
</dbReference>
<dbReference type="Pfam" id="PF02627">
    <property type="entry name" value="CMD"/>
    <property type="match status" value="1"/>
</dbReference>
<dbReference type="InterPro" id="IPR004675">
    <property type="entry name" value="AhpD_core"/>
</dbReference>
<proteinExistence type="predicted"/>
<dbReference type="GO" id="GO:0051920">
    <property type="term" value="F:peroxiredoxin activity"/>
    <property type="evidence" value="ECO:0007669"/>
    <property type="project" value="InterPro"/>
</dbReference>
<dbReference type="PANTHER" id="PTHR33930:SF2">
    <property type="entry name" value="BLR3452 PROTEIN"/>
    <property type="match status" value="1"/>
</dbReference>
<evidence type="ECO:0000313" key="4">
    <source>
        <dbReference type="Proteomes" id="UP000234349"/>
    </source>
</evidence>
<reference evidence="2 4" key="1">
    <citation type="submission" date="2016-09" db="EMBL/GenBank/DDBJ databases">
        <authorList>
            <person name="Inglin R.C."/>
        </authorList>
    </citation>
    <scope>NUCLEOTIDE SEQUENCE [LARGE SCALE GENOMIC DNA]</scope>
    <source>
        <strain evidence="2 4">RI-517</strain>
    </source>
</reference>
<evidence type="ECO:0000313" key="3">
    <source>
        <dbReference type="EMBL" id="WGI19074.1"/>
    </source>
</evidence>
<reference evidence="3" key="2">
    <citation type="submission" date="2023-04" db="EMBL/GenBank/DDBJ databases">
        <title>Novel strain of Lactilactobacillus sakei and use thereof.</title>
        <authorList>
            <person name="Kim S.Y."/>
        </authorList>
    </citation>
    <scope>NUCLEOTIDE SEQUENCE</scope>
    <source>
        <strain evidence="3">HUP1</strain>
    </source>
</reference>
<evidence type="ECO:0000313" key="2">
    <source>
        <dbReference type="EMBL" id="PKX77571.1"/>
    </source>
</evidence>
<evidence type="ECO:0000313" key="5">
    <source>
        <dbReference type="Proteomes" id="UP001179858"/>
    </source>
</evidence>
<dbReference type="RefSeq" id="WP_011375458.1">
    <property type="nucleotide sequence ID" value="NZ_AP017931.1"/>
</dbReference>
<gene>
    <name evidence="2" type="ORF">CUR37_06425</name>
    <name evidence="3" type="ORF">QBD03_10065</name>
</gene>
<evidence type="ECO:0000259" key="1">
    <source>
        <dbReference type="Pfam" id="PF02627"/>
    </source>
</evidence>
<dbReference type="InterPro" id="IPR003779">
    <property type="entry name" value="CMD-like"/>
</dbReference>
<dbReference type="Proteomes" id="UP000234349">
    <property type="component" value="Unassembled WGS sequence"/>
</dbReference>
<protein>
    <submittedName>
        <fullName evidence="3">Carboxymuconolactone decarboxylase family protein</fullName>
    </submittedName>
</protein>
<dbReference type="NCBIfam" id="TIGR00778">
    <property type="entry name" value="ahpD_dom"/>
    <property type="match status" value="1"/>
</dbReference>